<protein>
    <recommendedName>
        <fullName evidence="9">Inner centromere protein ARK-binding domain-containing protein</fullName>
    </recommendedName>
</protein>
<name>A0A8H3XH99_GIGMA</name>
<evidence type="ECO:0000256" key="7">
    <source>
        <dbReference type="ARBA" id="ARBA00023242"/>
    </source>
</evidence>
<comment type="subcellular location">
    <subcellularLocation>
        <location evidence="2">Cytoplasm</location>
        <location evidence="2">Cytoskeleton</location>
        <location evidence="2">Spindle</location>
    </subcellularLocation>
    <subcellularLocation>
        <location evidence="1">Nucleus</location>
    </subcellularLocation>
</comment>
<keyword evidence="5" id="KW-0159">Chromosome partition</keyword>
<reference evidence="10 11" key="1">
    <citation type="journal article" date="2019" name="Environ. Microbiol.">
        <title>At the nexus of three kingdoms: the genome of the mycorrhizal fungus Gigaspora margarita provides insights into plant, endobacterial and fungal interactions.</title>
        <authorList>
            <person name="Venice F."/>
            <person name="Ghignone S."/>
            <person name="Salvioli di Fossalunga A."/>
            <person name="Amselem J."/>
            <person name="Novero M."/>
            <person name="Xianan X."/>
            <person name="Sedzielewska Toro K."/>
            <person name="Morin E."/>
            <person name="Lipzen A."/>
            <person name="Grigoriev I.V."/>
            <person name="Henrissat B."/>
            <person name="Martin F.M."/>
            <person name="Bonfante P."/>
        </authorList>
    </citation>
    <scope>NUCLEOTIDE SEQUENCE [LARGE SCALE GENOMIC DNA]</scope>
    <source>
        <strain evidence="10 11">BEG34</strain>
    </source>
</reference>
<comment type="similarity">
    <text evidence="3">Belongs to the INCENP family.</text>
</comment>
<evidence type="ECO:0000313" key="10">
    <source>
        <dbReference type="EMBL" id="KAF0465444.1"/>
    </source>
</evidence>
<evidence type="ECO:0000256" key="2">
    <source>
        <dbReference type="ARBA" id="ARBA00004186"/>
    </source>
</evidence>
<evidence type="ECO:0000259" key="9">
    <source>
        <dbReference type="Pfam" id="PF03941"/>
    </source>
</evidence>
<organism evidence="10 11">
    <name type="scientific">Gigaspora margarita</name>
    <dbReference type="NCBI Taxonomy" id="4874"/>
    <lineage>
        <taxon>Eukaryota</taxon>
        <taxon>Fungi</taxon>
        <taxon>Fungi incertae sedis</taxon>
        <taxon>Mucoromycota</taxon>
        <taxon>Glomeromycotina</taxon>
        <taxon>Glomeromycetes</taxon>
        <taxon>Diversisporales</taxon>
        <taxon>Gigasporaceae</taxon>
        <taxon>Gigaspora</taxon>
    </lineage>
</organism>
<dbReference type="Gene3D" id="6.10.250.2990">
    <property type="match status" value="1"/>
</dbReference>
<keyword evidence="6" id="KW-0206">Cytoskeleton</keyword>
<evidence type="ECO:0000256" key="5">
    <source>
        <dbReference type="ARBA" id="ARBA00022829"/>
    </source>
</evidence>
<sequence>MISEGPSWLENERRKFESFTEENFRDFSIACQQEVDWLKNYLRDIIARSKKIEITRPDNSNIPQNSQKTIPKRLVKTKPEIKSLVRAAAIRKEQEEHEKKTAAKEWETKRLAASQRRQEEEQKRMQIAKQREEEWKRKANFIPDSKKKEEEGLKKKRIDQGLRKTLDIKKKKDGNLNQKKPVPQSEDSSEDNGNLNQKKPVPQSEDSSEDNSSEDVEKCKDILPSWCQPHNINAALIRQASIDPETIFGSIQPLDMNAIFKGYEHKFRKRTSSANWSGTDALTSREKTEYKIHMGYK</sequence>
<evidence type="ECO:0000313" key="11">
    <source>
        <dbReference type="Proteomes" id="UP000439903"/>
    </source>
</evidence>
<dbReference type="GO" id="GO:0007059">
    <property type="term" value="P:chromosome segregation"/>
    <property type="evidence" value="ECO:0007669"/>
    <property type="project" value="UniProtKB-KW"/>
</dbReference>
<dbReference type="PANTHER" id="PTHR13142">
    <property type="entry name" value="INNER CENTROMERE PROTEIN"/>
    <property type="match status" value="1"/>
</dbReference>
<dbReference type="EMBL" id="WTPW01000972">
    <property type="protein sequence ID" value="KAF0465444.1"/>
    <property type="molecule type" value="Genomic_DNA"/>
</dbReference>
<feature type="compositionally biased region" description="Basic and acidic residues" evidence="8">
    <location>
        <begin position="144"/>
        <end position="174"/>
    </location>
</feature>
<feature type="domain" description="Inner centromere protein ARK-binding" evidence="9">
    <location>
        <begin position="208"/>
        <end position="260"/>
    </location>
</feature>
<proteinExistence type="inferred from homology"/>
<dbReference type="GO" id="GO:0005819">
    <property type="term" value="C:spindle"/>
    <property type="evidence" value="ECO:0007669"/>
    <property type="project" value="UniProtKB-SubCell"/>
</dbReference>
<gene>
    <name evidence="10" type="ORF">F8M41_026263</name>
</gene>
<accession>A0A8H3XH99</accession>
<feature type="region of interest" description="Disordered" evidence="8">
    <location>
        <begin position="92"/>
        <end position="217"/>
    </location>
</feature>
<evidence type="ECO:0000256" key="3">
    <source>
        <dbReference type="ARBA" id="ARBA00010042"/>
    </source>
</evidence>
<evidence type="ECO:0000256" key="8">
    <source>
        <dbReference type="SAM" id="MobiDB-lite"/>
    </source>
</evidence>
<keyword evidence="11" id="KW-1185">Reference proteome</keyword>
<dbReference type="Proteomes" id="UP000439903">
    <property type="component" value="Unassembled WGS sequence"/>
</dbReference>
<keyword evidence="4" id="KW-0963">Cytoplasm</keyword>
<dbReference type="AlphaFoldDB" id="A0A8H3XH99"/>
<evidence type="ECO:0000256" key="4">
    <source>
        <dbReference type="ARBA" id="ARBA00022490"/>
    </source>
</evidence>
<dbReference type="GO" id="GO:0005634">
    <property type="term" value="C:nucleus"/>
    <property type="evidence" value="ECO:0007669"/>
    <property type="project" value="UniProtKB-SubCell"/>
</dbReference>
<dbReference type="InterPro" id="IPR005635">
    <property type="entry name" value="Inner_centromere_prot_ARK-bd"/>
</dbReference>
<evidence type="ECO:0000256" key="1">
    <source>
        <dbReference type="ARBA" id="ARBA00004123"/>
    </source>
</evidence>
<evidence type="ECO:0000256" key="6">
    <source>
        <dbReference type="ARBA" id="ARBA00023212"/>
    </source>
</evidence>
<dbReference type="PANTHER" id="PTHR13142:SF1">
    <property type="entry name" value="INNER CENTROMERE PROTEIN"/>
    <property type="match status" value="1"/>
</dbReference>
<dbReference type="Pfam" id="PF03941">
    <property type="entry name" value="INCENP_ARK-bind"/>
    <property type="match status" value="1"/>
</dbReference>
<keyword evidence="7" id="KW-0539">Nucleus</keyword>
<feature type="compositionally biased region" description="Basic and acidic residues" evidence="8">
    <location>
        <begin position="92"/>
        <end position="137"/>
    </location>
</feature>
<comment type="caution">
    <text evidence="10">The sequence shown here is derived from an EMBL/GenBank/DDBJ whole genome shotgun (WGS) entry which is preliminary data.</text>
</comment>
<dbReference type="OrthoDB" id="6123at2759"/>